<comment type="caution">
    <text evidence="4">The sequence shown here is derived from an EMBL/GenBank/DDBJ whole genome shotgun (WGS) entry which is preliminary data.</text>
</comment>
<keyword evidence="1" id="KW-0175">Coiled coil</keyword>
<keyword evidence="2" id="KW-0812">Transmembrane</keyword>
<sequence>MRPPHLEGKAKKTIFVHHTYQPINMKHSCIILLLAISPLVSMGQKTNLDSLYRCLDREITKSDQYIKVKQQHIDDIKLKYHRTHGDRVSRHQLAWNLFKANETFMNDSAIHYLNECIALSRQMKNSTLLQSDYTALAHQYAATGFYNEALDYLRRIDRPQLKGQQIADYYFCCSHLYGEMGYYLKDEALKQQYYGLSNRYRDSLFSVLPSTSSLYLWRKVIAATSAGYYRRAMRYCDIWMNQVEENTPEYANMAFFRSEIYKHLGNETQQKYWLAVSALCDIRNAVMDQASLWSLAGLLSQDGDLERSNRYVEYSWNCTQRFNTHLRSWLVSPILGVISDTYKTNLRTANTRLLWLTAIVSLLSIILLGSFVYVWCKKKQLSRARNDLRLINEQLSELNRQLSNNNTQLAKLNVKLSETNKVKDEYIGKFLSTCSEYIDKIDNYRIRVNRKLRANQLSDLMKMTSSEQLKQDEIKELFNNFDAVFLNLFPNFVADFNTLLLPEHRIQPDSKTQLTTDLRIFALIRLGIEESSRIAEFLRYSPNSIYNYRARIKNKALCPREEFEQHVKEIGM</sequence>
<evidence type="ECO:0000313" key="4">
    <source>
        <dbReference type="EMBL" id="SUB80769.1"/>
    </source>
</evidence>
<keyword evidence="2" id="KW-0472">Membrane</keyword>
<evidence type="ECO:0000259" key="3">
    <source>
        <dbReference type="Pfam" id="PF19904"/>
    </source>
</evidence>
<reference evidence="4 5" key="1">
    <citation type="submission" date="2018-06" db="EMBL/GenBank/DDBJ databases">
        <authorList>
            <consortium name="Pathogen Informatics"/>
            <person name="Doyle S."/>
        </authorList>
    </citation>
    <scope>NUCLEOTIDE SEQUENCE [LARGE SCALE GENOMIC DNA]</scope>
    <source>
        <strain evidence="4 5">NCTC13063</strain>
    </source>
</reference>
<name>A0AAQ1UK46_9BACT</name>
<dbReference type="Pfam" id="PF19904">
    <property type="entry name" value="DUF6377"/>
    <property type="match status" value="1"/>
</dbReference>
<keyword evidence="2" id="KW-1133">Transmembrane helix</keyword>
<feature type="coiled-coil region" evidence="1">
    <location>
        <begin position="378"/>
        <end position="415"/>
    </location>
</feature>
<protein>
    <recommendedName>
        <fullName evidence="3">DUF6377 domain-containing protein</fullName>
    </recommendedName>
</protein>
<proteinExistence type="predicted"/>
<evidence type="ECO:0000256" key="1">
    <source>
        <dbReference type="SAM" id="Coils"/>
    </source>
</evidence>
<feature type="domain" description="DUF6377" evidence="3">
    <location>
        <begin position="281"/>
        <end position="535"/>
    </location>
</feature>
<accession>A0AAQ1UK46</accession>
<dbReference type="InterPro" id="IPR045957">
    <property type="entry name" value="DUF6377"/>
</dbReference>
<dbReference type="Proteomes" id="UP000255283">
    <property type="component" value="Unassembled WGS sequence"/>
</dbReference>
<evidence type="ECO:0000313" key="5">
    <source>
        <dbReference type="Proteomes" id="UP000255283"/>
    </source>
</evidence>
<evidence type="ECO:0000256" key="2">
    <source>
        <dbReference type="SAM" id="Phobius"/>
    </source>
</evidence>
<dbReference type="AlphaFoldDB" id="A0AAQ1UK46"/>
<dbReference type="EMBL" id="UGTJ01000001">
    <property type="protein sequence ID" value="SUB80769.1"/>
    <property type="molecule type" value="Genomic_DNA"/>
</dbReference>
<feature type="transmembrane region" description="Helical" evidence="2">
    <location>
        <begin position="353"/>
        <end position="376"/>
    </location>
</feature>
<gene>
    <name evidence="4" type="ORF">NCTC13063_02066</name>
</gene>
<organism evidence="4 5">
    <name type="scientific">Segatella buccae</name>
    <dbReference type="NCBI Taxonomy" id="28126"/>
    <lineage>
        <taxon>Bacteria</taxon>
        <taxon>Pseudomonadati</taxon>
        <taxon>Bacteroidota</taxon>
        <taxon>Bacteroidia</taxon>
        <taxon>Bacteroidales</taxon>
        <taxon>Prevotellaceae</taxon>
        <taxon>Segatella</taxon>
    </lineage>
</organism>